<dbReference type="Gene3D" id="3.40.190.10">
    <property type="entry name" value="Periplasmic binding protein-like II"/>
    <property type="match status" value="1"/>
</dbReference>
<keyword evidence="2" id="KW-0732">Signal</keyword>
<dbReference type="PROSITE" id="PS51318">
    <property type="entry name" value="TAT"/>
    <property type="match status" value="1"/>
</dbReference>
<reference evidence="3 4" key="2">
    <citation type="journal article" date="2016" name="Science">
        <title>A bacterium that degrades and assimilates poly(ethylene terephthalate).</title>
        <authorList>
            <person name="Yoshida S."/>
            <person name="Hiraga K."/>
            <person name="Takehana T."/>
            <person name="Taniguchi I."/>
            <person name="Yamaji H."/>
            <person name="Maeda Y."/>
            <person name="Toyohara K."/>
            <person name="Miyamoto K."/>
            <person name="Kimura Y."/>
            <person name="Oda K."/>
        </authorList>
    </citation>
    <scope>NUCLEOTIDE SEQUENCE [LARGE SCALE GENOMIC DNA]</scope>
    <source>
        <strain evidence="4">NBRC 110686 / TISTR 2288 / 201-F6</strain>
    </source>
</reference>
<comment type="similarity">
    <text evidence="1">Belongs to the UPF0065 (bug) family.</text>
</comment>
<comment type="caution">
    <text evidence="3">The sequence shown here is derived from an EMBL/GenBank/DDBJ whole genome shotgun (WGS) entry which is preliminary data.</text>
</comment>
<dbReference type="InterPro" id="IPR006311">
    <property type="entry name" value="TAT_signal"/>
</dbReference>
<dbReference type="RefSeq" id="WP_054021383.1">
    <property type="nucleotide sequence ID" value="NZ_BBYR01000047.1"/>
</dbReference>
<dbReference type="OrthoDB" id="8678477at2"/>
<dbReference type="STRING" id="1547922.ISF6_3300"/>
<dbReference type="PANTHER" id="PTHR42928:SF5">
    <property type="entry name" value="BLR1237 PROTEIN"/>
    <property type="match status" value="1"/>
</dbReference>
<organism evidence="3 4">
    <name type="scientific">Piscinibacter sakaiensis</name>
    <name type="common">Ideonella sakaiensis</name>
    <dbReference type="NCBI Taxonomy" id="1547922"/>
    <lineage>
        <taxon>Bacteria</taxon>
        <taxon>Pseudomonadati</taxon>
        <taxon>Pseudomonadota</taxon>
        <taxon>Betaproteobacteria</taxon>
        <taxon>Burkholderiales</taxon>
        <taxon>Sphaerotilaceae</taxon>
        <taxon>Piscinibacter</taxon>
    </lineage>
</organism>
<reference evidence="4" key="1">
    <citation type="submission" date="2015-07" db="EMBL/GenBank/DDBJ databases">
        <title>Discovery of a poly(ethylene terephthalate assimilation.</title>
        <authorList>
            <person name="Yoshida S."/>
            <person name="Hiraga K."/>
            <person name="Takehana T."/>
            <person name="Taniguchi I."/>
            <person name="Yamaji H."/>
            <person name="Maeda Y."/>
            <person name="Toyohara K."/>
            <person name="Miyamoto K."/>
            <person name="Kimura Y."/>
            <person name="Oda K."/>
        </authorList>
    </citation>
    <scope>NUCLEOTIDE SEQUENCE [LARGE SCALE GENOMIC DNA]</scope>
    <source>
        <strain evidence="4">NBRC 110686 / TISTR 2288 / 201-F6</strain>
    </source>
</reference>
<dbReference type="InterPro" id="IPR042100">
    <property type="entry name" value="Bug_dom1"/>
</dbReference>
<name>A0A0K8P5G4_PISS1</name>
<dbReference type="CDD" id="cd13578">
    <property type="entry name" value="PBP2_Bug27"/>
    <property type="match status" value="1"/>
</dbReference>
<dbReference type="AlphaFoldDB" id="A0A0K8P5G4"/>
<dbReference type="Gene3D" id="3.40.190.150">
    <property type="entry name" value="Bordetella uptake gene, domain 1"/>
    <property type="match status" value="1"/>
</dbReference>
<feature type="chain" id="PRO_5005513730" evidence="2">
    <location>
        <begin position="27"/>
        <end position="323"/>
    </location>
</feature>
<feature type="signal peptide" evidence="2">
    <location>
        <begin position="1"/>
        <end position="26"/>
    </location>
</feature>
<accession>A0A0K8P5G4</accession>
<dbReference type="PANTHER" id="PTHR42928">
    <property type="entry name" value="TRICARBOXYLATE-BINDING PROTEIN"/>
    <property type="match status" value="1"/>
</dbReference>
<gene>
    <name evidence="3" type="ORF">ISF6_3300</name>
</gene>
<evidence type="ECO:0000256" key="1">
    <source>
        <dbReference type="ARBA" id="ARBA00006987"/>
    </source>
</evidence>
<dbReference type="Proteomes" id="UP000037660">
    <property type="component" value="Unassembled WGS sequence"/>
</dbReference>
<dbReference type="EMBL" id="BBYR01000047">
    <property type="protein sequence ID" value="GAP37445.1"/>
    <property type="molecule type" value="Genomic_DNA"/>
</dbReference>
<proteinExistence type="inferred from homology"/>
<dbReference type="SUPFAM" id="SSF53850">
    <property type="entry name" value="Periplasmic binding protein-like II"/>
    <property type="match status" value="1"/>
</dbReference>
<dbReference type="PIRSF" id="PIRSF017082">
    <property type="entry name" value="YflP"/>
    <property type="match status" value="1"/>
</dbReference>
<dbReference type="InterPro" id="IPR005064">
    <property type="entry name" value="BUG"/>
</dbReference>
<evidence type="ECO:0000256" key="2">
    <source>
        <dbReference type="SAM" id="SignalP"/>
    </source>
</evidence>
<dbReference type="Pfam" id="PF03401">
    <property type="entry name" value="TctC"/>
    <property type="match status" value="1"/>
</dbReference>
<keyword evidence="4" id="KW-1185">Reference proteome</keyword>
<protein>
    <submittedName>
        <fullName evidence="3">Putative exported protein</fullName>
    </submittedName>
</protein>
<evidence type="ECO:0000313" key="3">
    <source>
        <dbReference type="EMBL" id="GAP37445.1"/>
    </source>
</evidence>
<evidence type="ECO:0000313" key="4">
    <source>
        <dbReference type="Proteomes" id="UP000037660"/>
    </source>
</evidence>
<sequence>MARQLPGRRSALVFALGAVMSAAAPAQPAGAAVRLVVGYAAGGPVDAGARLVAPALARELGQAVVVENKPGANATLAGDLVAKGPADGTLLWFAASPTVTISPHVMKRMPFDPARDLVPVAPVLSYYNVLVVNRELPYRTLKELTEHARSHPGALTYGSAGIGGSNHLSAELFALQSKVRLTHVPYKGNAPAMTDVIGGQLTMMFDIVGGARQFIQSGKVRAIAVTSPRRNPSLPEVPTMEEAGLPGFEVGGWYAVYAAPATPAATVARLNDAITRALAQPDLKARLEELGYELWTGAPRLVAERAQKERAMWATVTKGIEIE</sequence>